<dbReference type="Proteomes" id="UP001485043">
    <property type="component" value="Unassembled WGS sequence"/>
</dbReference>
<organism evidence="1 2">
    <name type="scientific">Apatococcus fuscideae</name>
    <dbReference type="NCBI Taxonomy" id="2026836"/>
    <lineage>
        <taxon>Eukaryota</taxon>
        <taxon>Viridiplantae</taxon>
        <taxon>Chlorophyta</taxon>
        <taxon>core chlorophytes</taxon>
        <taxon>Trebouxiophyceae</taxon>
        <taxon>Chlorellales</taxon>
        <taxon>Chlorellaceae</taxon>
        <taxon>Apatococcus</taxon>
    </lineage>
</organism>
<accession>A0AAW1TJC1</accession>
<dbReference type="AlphaFoldDB" id="A0AAW1TJC1"/>
<evidence type="ECO:0000313" key="2">
    <source>
        <dbReference type="Proteomes" id="UP001485043"/>
    </source>
</evidence>
<reference evidence="1 2" key="1">
    <citation type="journal article" date="2024" name="Nat. Commun.">
        <title>Phylogenomics reveals the evolutionary origins of lichenization in chlorophyte algae.</title>
        <authorList>
            <person name="Puginier C."/>
            <person name="Libourel C."/>
            <person name="Otte J."/>
            <person name="Skaloud P."/>
            <person name="Haon M."/>
            <person name="Grisel S."/>
            <person name="Petersen M."/>
            <person name="Berrin J.G."/>
            <person name="Delaux P.M."/>
            <person name="Dal Grande F."/>
            <person name="Keller J."/>
        </authorList>
    </citation>
    <scope>NUCLEOTIDE SEQUENCE [LARGE SCALE GENOMIC DNA]</scope>
    <source>
        <strain evidence="1 2">SAG 2523</strain>
    </source>
</reference>
<proteinExistence type="predicted"/>
<dbReference type="EMBL" id="JALJOV010000041">
    <property type="protein sequence ID" value="KAK9868184.1"/>
    <property type="molecule type" value="Genomic_DNA"/>
</dbReference>
<sequence length="345" mass="38312">MQLCQSSGLFSRKLRPSHLSRPQIVVRLVGRPLSQNPAQNLLAGGQVRQLFGDMVGRLSVLPPGYSLHMAPDTEGVSVCKPAEERHIVGCSWDGGRCYNGECEGLHLTQEQQAIRSSWAPSSDAPSTLIIAAGPERSGSTWLFNAVRLLYEDAQQPLDSYWMTHVTTKKLHQRGHRQPGSHHILVKTHGWSNNWDTSSADHILLTHRHLSGVLRSYQRVGWAFDIPESYIQEHQQWKAVAHADFAFEEIIQQPLVELQKLAQQLSLLEQVDLGRVQSKLDGLQAPASGPPDPVSKLWPQHMSPEVSQQLAARSGLVPAPAGAASSQQAGRLQHRFPTFFEQYGYS</sequence>
<protein>
    <recommendedName>
        <fullName evidence="3">Sulfotransferase</fullName>
    </recommendedName>
</protein>
<name>A0AAW1TJC1_9CHLO</name>
<evidence type="ECO:0008006" key="3">
    <source>
        <dbReference type="Google" id="ProtNLM"/>
    </source>
</evidence>
<dbReference type="SUPFAM" id="SSF52540">
    <property type="entry name" value="P-loop containing nucleoside triphosphate hydrolases"/>
    <property type="match status" value="1"/>
</dbReference>
<comment type="caution">
    <text evidence="1">The sequence shown here is derived from an EMBL/GenBank/DDBJ whole genome shotgun (WGS) entry which is preliminary data.</text>
</comment>
<keyword evidence="2" id="KW-1185">Reference proteome</keyword>
<gene>
    <name evidence="1" type="ORF">WJX84_006116</name>
</gene>
<dbReference type="InterPro" id="IPR027417">
    <property type="entry name" value="P-loop_NTPase"/>
</dbReference>
<evidence type="ECO:0000313" key="1">
    <source>
        <dbReference type="EMBL" id="KAK9868184.1"/>
    </source>
</evidence>